<name>A0A163MHY8_9BACL</name>
<dbReference type="InterPro" id="IPR009057">
    <property type="entry name" value="Homeodomain-like_sf"/>
</dbReference>
<feature type="domain" description="Response regulatory" evidence="10">
    <location>
        <begin position="2"/>
        <end position="119"/>
    </location>
</feature>
<dbReference type="PROSITE" id="PS01124">
    <property type="entry name" value="HTH_ARAC_FAMILY_2"/>
    <property type="match status" value="1"/>
</dbReference>
<dbReference type="Pfam" id="PF12833">
    <property type="entry name" value="HTH_18"/>
    <property type="match status" value="1"/>
</dbReference>
<reference evidence="11" key="1">
    <citation type="journal article" date="2016" name="Genome Announc.">
        <title>Draft genomes of two strains of Paenibacillus glucanolyticus with capability to degrade lignocellulose.</title>
        <authorList>
            <person name="Mathews S.L."/>
            <person name="Pawlak J."/>
            <person name="Grunden A.M."/>
        </authorList>
    </citation>
    <scope>NUCLEOTIDE SEQUENCE [LARGE SCALE GENOMIC DNA]</scope>
    <source>
        <strain evidence="11">SLM1</strain>
    </source>
</reference>
<evidence type="ECO:0000256" key="1">
    <source>
        <dbReference type="ARBA" id="ARBA00004496"/>
    </source>
</evidence>
<dbReference type="GO" id="GO:0000160">
    <property type="term" value="P:phosphorelay signal transduction system"/>
    <property type="evidence" value="ECO:0007669"/>
    <property type="project" value="UniProtKB-KW"/>
</dbReference>
<feature type="domain" description="HTH araC/xylS-type" evidence="9">
    <location>
        <begin position="444"/>
        <end position="542"/>
    </location>
</feature>
<protein>
    <submittedName>
        <fullName evidence="11">DNA-binding response regulator</fullName>
    </submittedName>
</protein>
<dbReference type="GO" id="GO:0003700">
    <property type="term" value="F:DNA-binding transcription factor activity"/>
    <property type="evidence" value="ECO:0007669"/>
    <property type="project" value="InterPro"/>
</dbReference>
<dbReference type="SMART" id="SM00448">
    <property type="entry name" value="REC"/>
    <property type="match status" value="1"/>
</dbReference>
<proteinExistence type="predicted"/>
<dbReference type="STRING" id="59843.A3958_13255"/>
<dbReference type="InterPro" id="IPR001789">
    <property type="entry name" value="Sig_transdc_resp-reg_receiver"/>
</dbReference>
<feature type="modified residue" description="4-aspartylphosphate" evidence="8">
    <location>
        <position position="54"/>
    </location>
</feature>
<evidence type="ECO:0000256" key="7">
    <source>
        <dbReference type="ARBA" id="ARBA00023163"/>
    </source>
</evidence>
<dbReference type="SUPFAM" id="SSF52172">
    <property type="entry name" value="CheY-like"/>
    <property type="match status" value="1"/>
</dbReference>
<evidence type="ECO:0000256" key="5">
    <source>
        <dbReference type="ARBA" id="ARBA00023015"/>
    </source>
</evidence>
<dbReference type="OrthoDB" id="9794370at2"/>
<keyword evidence="3 8" id="KW-0597">Phosphoprotein</keyword>
<dbReference type="PANTHER" id="PTHR42713">
    <property type="entry name" value="HISTIDINE KINASE-RELATED"/>
    <property type="match status" value="1"/>
</dbReference>
<evidence type="ECO:0000259" key="9">
    <source>
        <dbReference type="PROSITE" id="PS01124"/>
    </source>
</evidence>
<dbReference type="GO" id="GO:0043565">
    <property type="term" value="F:sequence-specific DNA binding"/>
    <property type="evidence" value="ECO:0007669"/>
    <property type="project" value="InterPro"/>
</dbReference>
<keyword evidence="4" id="KW-0902">Two-component regulatory system</keyword>
<dbReference type="PRINTS" id="PR00032">
    <property type="entry name" value="HTHARAC"/>
</dbReference>
<dbReference type="PROSITE" id="PS00041">
    <property type="entry name" value="HTH_ARAC_FAMILY_1"/>
    <property type="match status" value="1"/>
</dbReference>
<evidence type="ECO:0000256" key="6">
    <source>
        <dbReference type="ARBA" id="ARBA00023125"/>
    </source>
</evidence>
<dbReference type="SMART" id="SM00342">
    <property type="entry name" value="HTH_ARAC"/>
    <property type="match status" value="1"/>
</dbReference>
<dbReference type="InterPro" id="IPR011006">
    <property type="entry name" value="CheY-like_superfamily"/>
</dbReference>
<dbReference type="InterPro" id="IPR018062">
    <property type="entry name" value="HTH_AraC-typ_CS"/>
</dbReference>
<dbReference type="PANTHER" id="PTHR42713:SF3">
    <property type="entry name" value="TRANSCRIPTIONAL REGULATORY PROTEIN HPTR"/>
    <property type="match status" value="1"/>
</dbReference>
<dbReference type="InterPro" id="IPR020449">
    <property type="entry name" value="Tscrpt_reg_AraC-type_HTH"/>
</dbReference>
<evidence type="ECO:0000256" key="3">
    <source>
        <dbReference type="ARBA" id="ARBA00022553"/>
    </source>
</evidence>
<evidence type="ECO:0000313" key="12">
    <source>
        <dbReference type="Proteomes" id="UP000076796"/>
    </source>
</evidence>
<dbReference type="AlphaFoldDB" id="A0A163MHY8"/>
<keyword evidence="6 11" id="KW-0238">DNA-binding</keyword>
<evidence type="ECO:0000259" key="10">
    <source>
        <dbReference type="PROSITE" id="PS50110"/>
    </source>
</evidence>
<comment type="caution">
    <text evidence="11">The sequence shown here is derived from an EMBL/GenBank/DDBJ whole genome shotgun (WGS) entry which is preliminary data.</text>
</comment>
<evidence type="ECO:0000256" key="8">
    <source>
        <dbReference type="PROSITE-ProRule" id="PRU00169"/>
    </source>
</evidence>
<dbReference type="PROSITE" id="PS50110">
    <property type="entry name" value="RESPONSE_REGULATORY"/>
    <property type="match status" value="1"/>
</dbReference>
<dbReference type="EMBL" id="LWMH01000001">
    <property type="protein sequence ID" value="KZS49080.1"/>
    <property type="molecule type" value="Genomic_DNA"/>
</dbReference>
<dbReference type="InterPro" id="IPR018060">
    <property type="entry name" value="HTH_AraC"/>
</dbReference>
<dbReference type="Gene3D" id="3.40.50.2300">
    <property type="match status" value="1"/>
</dbReference>
<evidence type="ECO:0000256" key="4">
    <source>
        <dbReference type="ARBA" id="ARBA00023012"/>
    </source>
</evidence>
<dbReference type="InterPro" id="IPR051552">
    <property type="entry name" value="HptR"/>
</dbReference>
<organism evidence="11 12">
    <name type="scientific">Paenibacillus glucanolyticus</name>
    <dbReference type="NCBI Taxonomy" id="59843"/>
    <lineage>
        <taxon>Bacteria</taxon>
        <taxon>Bacillati</taxon>
        <taxon>Bacillota</taxon>
        <taxon>Bacilli</taxon>
        <taxon>Bacillales</taxon>
        <taxon>Paenibacillaceae</taxon>
        <taxon>Paenibacillus</taxon>
    </lineage>
</organism>
<keyword evidence="5" id="KW-0805">Transcription regulation</keyword>
<dbReference type="Gene3D" id="1.10.10.60">
    <property type="entry name" value="Homeodomain-like"/>
    <property type="match status" value="2"/>
</dbReference>
<dbReference type="GO" id="GO:0005737">
    <property type="term" value="C:cytoplasm"/>
    <property type="evidence" value="ECO:0007669"/>
    <property type="project" value="UniProtKB-SubCell"/>
</dbReference>
<keyword evidence="12" id="KW-1185">Reference proteome</keyword>
<sequence>MNLLLVDDESYVTESLFQTIPWRELNIRQVYQASSALEAIDLLEEQDIDVVVTDIRMPVMTGLELIETIAGRWTHIRCILLTGYSDFEYAKQAIRLNASDYILKPVDDGEFMRSVQSALESIREERKELGEYQQLRYSRKSDIGILRTSLMHDLLLGHEMPRHVIDHKLREYEIPLGTDQRTTMLLIQLGPKFTGMDDHSISLMEYAIGNIAEEVFAELFRVWPSKTPHSGMILLAQLKTELLSEGTDGPAASDVMKRYVTQFQQDVGSYLKGGISVLVSASFDFPSELAGVYRTGLSSLYIGGSGDHEAIRFAADNDESRRDSASHATHSFMKPPSLLHLLETRQWDSAREKIEQLFVELETVFIGQSALYEIFLSVTNAYMYMAHKQGYYIHQLDQAGWDPLYIQQVVQSAAKLRSWSLDMLNKLQAISSEQETTSKSHIIKQVQEMVTTDCGHDLSVKTIADRVYLHPVYLSKIYKSETGEGLGDYIIRKRMERAVYLLKHTNKKIYEITAELGYQNPQYFSKMFRKHYGMTPNEYRDQGCC</sequence>
<dbReference type="Pfam" id="PF00072">
    <property type="entry name" value="Response_reg"/>
    <property type="match status" value="1"/>
</dbReference>
<accession>A0A163MHY8</accession>
<evidence type="ECO:0000256" key="2">
    <source>
        <dbReference type="ARBA" id="ARBA00022490"/>
    </source>
</evidence>
<keyword evidence="2" id="KW-0963">Cytoplasm</keyword>
<evidence type="ECO:0000313" key="11">
    <source>
        <dbReference type="EMBL" id="KZS49080.1"/>
    </source>
</evidence>
<dbReference type="SUPFAM" id="SSF46689">
    <property type="entry name" value="Homeodomain-like"/>
    <property type="match status" value="1"/>
</dbReference>
<comment type="subcellular location">
    <subcellularLocation>
        <location evidence="1">Cytoplasm</location>
    </subcellularLocation>
</comment>
<keyword evidence="7" id="KW-0804">Transcription</keyword>
<dbReference type="CDD" id="cd17536">
    <property type="entry name" value="REC_YesN-like"/>
    <property type="match status" value="1"/>
</dbReference>
<dbReference type="Proteomes" id="UP000076796">
    <property type="component" value="Unassembled WGS sequence"/>
</dbReference>
<gene>
    <name evidence="11" type="ORF">AWU65_13675</name>
</gene>